<evidence type="ECO:0000313" key="8">
    <source>
        <dbReference type="Proteomes" id="UP001596472"/>
    </source>
</evidence>
<gene>
    <name evidence="7" type="ORF">ACFQY0_08885</name>
</gene>
<organism evidence="7 8">
    <name type="scientific">Haloferula chungangensis</name>
    <dbReference type="NCBI Taxonomy" id="1048331"/>
    <lineage>
        <taxon>Bacteria</taxon>
        <taxon>Pseudomonadati</taxon>
        <taxon>Verrucomicrobiota</taxon>
        <taxon>Verrucomicrobiia</taxon>
        <taxon>Verrucomicrobiales</taxon>
        <taxon>Verrucomicrobiaceae</taxon>
        <taxon>Haloferula</taxon>
    </lineage>
</organism>
<dbReference type="CDD" id="cd02178">
    <property type="entry name" value="GH16_beta_agarase"/>
    <property type="match status" value="1"/>
</dbReference>
<dbReference type="InterPro" id="IPR016287">
    <property type="entry name" value="Beta_agarase"/>
</dbReference>
<dbReference type="InterPro" id="IPR013320">
    <property type="entry name" value="ConA-like_dom_sf"/>
</dbReference>
<keyword evidence="8" id="KW-1185">Reference proteome</keyword>
<evidence type="ECO:0000256" key="5">
    <source>
        <dbReference type="SAM" id="MobiDB-lite"/>
    </source>
</evidence>
<evidence type="ECO:0000256" key="2">
    <source>
        <dbReference type="ARBA" id="ARBA00022729"/>
    </source>
</evidence>
<reference evidence="8" key="1">
    <citation type="journal article" date="2019" name="Int. J. Syst. Evol. Microbiol.">
        <title>The Global Catalogue of Microorganisms (GCM) 10K type strain sequencing project: providing services to taxonomists for standard genome sequencing and annotation.</title>
        <authorList>
            <consortium name="The Broad Institute Genomics Platform"/>
            <consortium name="The Broad Institute Genome Sequencing Center for Infectious Disease"/>
            <person name="Wu L."/>
            <person name="Ma J."/>
        </authorList>
    </citation>
    <scope>NUCLEOTIDE SEQUENCE [LARGE SCALE GENOMIC DNA]</scope>
    <source>
        <strain evidence="8">CGMCC 4.1467</strain>
    </source>
</reference>
<comment type="similarity">
    <text evidence="1">Belongs to the glycosyl hydrolase 16 family.</text>
</comment>
<proteinExistence type="inferred from homology"/>
<feature type="region of interest" description="Disordered" evidence="5">
    <location>
        <begin position="223"/>
        <end position="243"/>
    </location>
</feature>
<keyword evidence="2" id="KW-0732">Signal</keyword>
<keyword evidence="4" id="KW-0326">Glycosidase</keyword>
<dbReference type="InterPro" id="IPR000757">
    <property type="entry name" value="Beta-glucanase-like"/>
</dbReference>
<feature type="compositionally biased region" description="Polar residues" evidence="5">
    <location>
        <begin position="223"/>
        <end position="236"/>
    </location>
</feature>
<accession>A0ABW2L4K0</accession>
<dbReference type="Proteomes" id="UP001596472">
    <property type="component" value="Unassembled WGS sequence"/>
</dbReference>
<evidence type="ECO:0000256" key="3">
    <source>
        <dbReference type="ARBA" id="ARBA00022801"/>
    </source>
</evidence>
<dbReference type="EMBL" id="JBHTBS010000003">
    <property type="protein sequence ID" value="MFC7337287.1"/>
    <property type="molecule type" value="Genomic_DNA"/>
</dbReference>
<evidence type="ECO:0000256" key="1">
    <source>
        <dbReference type="ARBA" id="ARBA00006865"/>
    </source>
</evidence>
<dbReference type="Pfam" id="PF00722">
    <property type="entry name" value="Glyco_hydro_16"/>
    <property type="match status" value="1"/>
</dbReference>
<dbReference type="PROSITE" id="PS51762">
    <property type="entry name" value="GH16_2"/>
    <property type="match status" value="1"/>
</dbReference>
<dbReference type="Gene3D" id="2.60.120.200">
    <property type="match status" value="1"/>
</dbReference>
<sequence>MIFPTQSNLTPWLNATARVASGVLLAAVTSVQAEPKEASSAHKPGPYQLAIEHIANLPKPPEGFRWAVNPDFSDEFSGPQLDSNKWHDKSPYWTNGRPPATFKAENVSVENGLLRIRNTKLDPTEGNDGKPGDRYSYAGGAVASKNDQAHFGYYETRMKASLSTMSSTFWLKNLPKEIRYIGENGELVREHHRQELDIIESVGAPTRFKDWDKQFNANTHYSINVRGSGSPPNASVGTPKGGAGKIAPSAEDFHTYGLWWIDATTMKFYYDGKFLFTINPSTAYNPQPFSRPMYMHLVTETYDWEPGLPTDDDLADPGKNSTYYDWVRSYILVRANDIAKPTKKSS</sequence>
<keyword evidence="3" id="KW-0378">Hydrolase</keyword>
<evidence type="ECO:0000259" key="6">
    <source>
        <dbReference type="PROSITE" id="PS51762"/>
    </source>
</evidence>
<evidence type="ECO:0000256" key="4">
    <source>
        <dbReference type="ARBA" id="ARBA00023295"/>
    </source>
</evidence>
<evidence type="ECO:0000313" key="7">
    <source>
        <dbReference type="EMBL" id="MFC7337287.1"/>
    </source>
</evidence>
<comment type="caution">
    <text evidence="7">The sequence shown here is derived from an EMBL/GenBank/DDBJ whole genome shotgun (WGS) entry which is preliminary data.</text>
</comment>
<name>A0ABW2L4K0_9BACT</name>
<feature type="domain" description="GH16" evidence="6">
    <location>
        <begin position="52"/>
        <end position="335"/>
    </location>
</feature>
<dbReference type="SUPFAM" id="SSF49899">
    <property type="entry name" value="Concanavalin A-like lectins/glucanases"/>
    <property type="match status" value="1"/>
</dbReference>
<dbReference type="RefSeq" id="WP_379711437.1">
    <property type="nucleotide sequence ID" value="NZ_JBHTBS010000003.1"/>
</dbReference>
<protein>
    <submittedName>
        <fullName evidence="7">Family 16 glycosylhydrolase</fullName>
    </submittedName>
</protein>